<protein>
    <submittedName>
        <fullName evidence="2">tRNA(Ile)-lysidine synthetase domain protein</fullName>
        <ecNumber evidence="2">6.-.-.-</ecNumber>
    </submittedName>
</protein>
<organism evidence="2 3">
    <name type="scientific">Streptococcus vestibularis ATCC 49124</name>
    <dbReference type="NCBI Taxonomy" id="889206"/>
    <lineage>
        <taxon>Bacteria</taxon>
        <taxon>Bacillati</taxon>
        <taxon>Bacillota</taxon>
        <taxon>Bacilli</taxon>
        <taxon>Lactobacillales</taxon>
        <taxon>Streptococcaceae</taxon>
        <taxon>Streptococcus</taxon>
    </lineage>
</organism>
<feature type="domain" description="Lysidine-tRNA(Ile) synthetase C-terminal" evidence="1">
    <location>
        <begin position="67"/>
        <end position="124"/>
    </location>
</feature>
<dbReference type="EMBL" id="AEVI01000001">
    <property type="protein sequence ID" value="EFX97062.1"/>
    <property type="molecule type" value="Genomic_DNA"/>
</dbReference>
<dbReference type="SUPFAM" id="SSF56037">
    <property type="entry name" value="PheT/TilS domain"/>
    <property type="match status" value="1"/>
</dbReference>
<gene>
    <name evidence="2" type="primary">tilS</name>
    <name evidence="2" type="ORF">HMPREF9425_0004</name>
</gene>
<proteinExistence type="predicted"/>
<accession>A0ABP2KLN9</accession>
<evidence type="ECO:0000259" key="1">
    <source>
        <dbReference type="SMART" id="SM00977"/>
    </source>
</evidence>
<dbReference type="NCBIfam" id="TIGR02433">
    <property type="entry name" value="lysidine_TilS_C"/>
    <property type="match status" value="1"/>
</dbReference>
<comment type="caution">
    <text evidence="2">The sequence shown here is derived from an EMBL/GenBank/DDBJ whole genome shotgun (WGS) entry which is preliminary data.</text>
</comment>
<reference evidence="2 3" key="1">
    <citation type="submission" date="2011-01" db="EMBL/GenBank/DDBJ databases">
        <authorList>
            <person name="Muzny D."/>
            <person name="Qin X."/>
            <person name="Buhay C."/>
            <person name="Dugan-Rocha S."/>
            <person name="Ding Y."/>
            <person name="Chen G."/>
            <person name="Hawes A."/>
            <person name="Holder M."/>
            <person name="Jhangiani S."/>
            <person name="Johnson A."/>
            <person name="Khan Z."/>
            <person name="Li Z."/>
            <person name="Liu W."/>
            <person name="Liu X."/>
            <person name="Perez L."/>
            <person name="Shen H."/>
            <person name="Wang Q."/>
            <person name="Watt J."/>
            <person name="Xi L."/>
            <person name="Xin Y."/>
            <person name="Zhou J."/>
            <person name="Deng J."/>
            <person name="Jiang H."/>
            <person name="Liu Y."/>
            <person name="Qu J."/>
            <person name="Song X.-Z."/>
            <person name="Zhang L."/>
            <person name="Villasana D."/>
            <person name="Johnson A."/>
            <person name="Liu J."/>
            <person name="Liyanage D."/>
            <person name="Lorensuhewa L."/>
            <person name="Robinson T."/>
            <person name="Song A."/>
            <person name="Song B.-B."/>
            <person name="Dinh H."/>
            <person name="Thornton R."/>
            <person name="Coyle M."/>
            <person name="Francisco L."/>
            <person name="Jackson L."/>
            <person name="Javaid M."/>
            <person name="Korchina V."/>
            <person name="Kovar C."/>
            <person name="Mata R."/>
            <person name="Mathew T."/>
            <person name="Ngo R."/>
            <person name="Nguyen L."/>
            <person name="Nguyen N."/>
            <person name="Okwuonu G."/>
            <person name="Ongeri F."/>
            <person name="Pham C."/>
            <person name="Simmons D."/>
            <person name="Wilczek-Boney K."/>
            <person name="Hale W."/>
            <person name="Jakkamsetti A."/>
            <person name="Pham P."/>
            <person name="Ruth R."/>
            <person name="San Lucas F."/>
            <person name="Warren J."/>
            <person name="Zhang J."/>
            <person name="Zhao Z."/>
            <person name="Zhou C."/>
            <person name="Zhu D."/>
            <person name="Lee S."/>
            <person name="Bess C."/>
            <person name="Blankenburg K."/>
            <person name="Forbes L."/>
            <person name="Fu Q."/>
            <person name="Gubbala S."/>
            <person name="Hirani K."/>
            <person name="Jayaseelan J.C."/>
            <person name="Lara F."/>
            <person name="Munidasa M."/>
            <person name="Palculict T."/>
            <person name="Patil S."/>
            <person name="Pu L.-L."/>
            <person name="Saada N."/>
            <person name="Tang L."/>
            <person name="Weissenberger G."/>
            <person name="Zhu Y."/>
            <person name="Hemphill L."/>
            <person name="Shang Y."/>
            <person name="Youmans B."/>
            <person name="Ayvaz T."/>
            <person name="Ross M."/>
            <person name="Santibanez J."/>
            <person name="Aqrawi P."/>
            <person name="Gross S."/>
            <person name="Joshi V."/>
            <person name="Fowler G."/>
            <person name="Nazareth L."/>
            <person name="Reid J."/>
            <person name="Worley K."/>
            <person name="Petrosino J."/>
            <person name="Highlander S."/>
            <person name="Gibbs R."/>
        </authorList>
    </citation>
    <scope>NUCLEOTIDE SEQUENCE [LARGE SCALE GENOMIC DNA]</scope>
    <source>
        <strain evidence="2 3">ATCC 49124</strain>
    </source>
</reference>
<keyword evidence="2" id="KW-0436">Ligase</keyword>
<evidence type="ECO:0000313" key="3">
    <source>
        <dbReference type="Proteomes" id="UP000003697"/>
    </source>
</evidence>
<name>A0ABP2KLN9_STRVE</name>
<dbReference type="EC" id="6.-.-.-" evidence="2"/>
<sequence length="143" mass="16631">MLLKNGYVLVKTQTDFLITKEESILLSPPSLLEFGKSIVFEEHTLIFSEPYIVSNVNTINIWSDAPILIRHRHEGDMIDLGTHHKKIRRLFIDNKIPYKERQKAIIGEQDGQIIFLYVSGRLYLKKKPENAILYGTVVIYKNF</sequence>
<dbReference type="Proteomes" id="UP000003697">
    <property type="component" value="Unassembled WGS sequence"/>
</dbReference>
<keyword evidence="3" id="KW-1185">Reference proteome</keyword>
<dbReference type="SMART" id="SM00977">
    <property type="entry name" value="TilS_C"/>
    <property type="match status" value="1"/>
</dbReference>
<dbReference type="GO" id="GO:0016874">
    <property type="term" value="F:ligase activity"/>
    <property type="evidence" value="ECO:0007669"/>
    <property type="project" value="UniProtKB-KW"/>
</dbReference>
<dbReference type="InterPro" id="IPR012796">
    <property type="entry name" value="Lysidine-tRNA-synth_C"/>
</dbReference>
<evidence type="ECO:0000313" key="2">
    <source>
        <dbReference type="EMBL" id="EFX97062.1"/>
    </source>
</evidence>